<protein>
    <recommendedName>
        <fullName evidence="2">Cell division protein ZapA</fullName>
    </recommendedName>
    <alternativeName>
        <fullName evidence="9">Z ring-associated protein ZapA</fullName>
    </alternativeName>
</protein>
<evidence type="ECO:0000256" key="9">
    <source>
        <dbReference type="ARBA" id="ARBA00033158"/>
    </source>
</evidence>
<keyword evidence="3" id="KW-0963">Cytoplasm</keyword>
<dbReference type="RefSeq" id="WP_187719006.1">
    <property type="nucleotide sequence ID" value="NZ_JACTAH010000002.1"/>
</dbReference>
<evidence type="ECO:0000256" key="7">
    <source>
        <dbReference type="ARBA" id="ARBA00024910"/>
    </source>
</evidence>
<sequence length="98" mass="10850">METLDIKLLGKEYQVSCKPEDRDGLLAAVEFLDDKLAELARKTGSSGERLAVMTALNIVHEFLQQQRGGGFDMPAAKRRIGLMSARLDGVLAQQEKLF</sequence>
<keyword evidence="4 10" id="KW-0132">Cell division</keyword>
<comment type="caution">
    <text evidence="10">The sequence shown here is derived from an EMBL/GenBank/DDBJ whole genome shotgun (WGS) entry which is preliminary data.</text>
</comment>
<dbReference type="InterPro" id="IPR036192">
    <property type="entry name" value="Cell_div_ZapA-like_sf"/>
</dbReference>
<evidence type="ECO:0000256" key="6">
    <source>
        <dbReference type="ARBA" id="ARBA00023306"/>
    </source>
</evidence>
<evidence type="ECO:0000256" key="8">
    <source>
        <dbReference type="ARBA" id="ARBA00026068"/>
    </source>
</evidence>
<evidence type="ECO:0000256" key="5">
    <source>
        <dbReference type="ARBA" id="ARBA00023210"/>
    </source>
</evidence>
<dbReference type="Proteomes" id="UP000603602">
    <property type="component" value="Unassembled WGS sequence"/>
</dbReference>
<organism evidence="10 11">
    <name type="scientific">Thauera sedimentorum</name>
    <dbReference type="NCBI Taxonomy" id="2767595"/>
    <lineage>
        <taxon>Bacteria</taxon>
        <taxon>Pseudomonadati</taxon>
        <taxon>Pseudomonadota</taxon>
        <taxon>Betaproteobacteria</taxon>
        <taxon>Rhodocyclales</taxon>
        <taxon>Zoogloeaceae</taxon>
        <taxon>Thauera</taxon>
    </lineage>
</organism>
<name>A0ABR9BD12_9RHOO</name>
<dbReference type="PANTHER" id="PTHR34981:SF1">
    <property type="entry name" value="CELL DIVISION PROTEIN ZAPA"/>
    <property type="match status" value="1"/>
</dbReference>
<keyword evidence="11" id="KW-1185">Reference proteome</keyword>
<keyword evidence="5" id="KW-0717">Septation</keyword>
<evidence type="ECO:0000256" key="2">
    <source>
        <dbReference type="ARBA" id="ARBA00015195"/>
    </source>
</evidence>
<keyword evidence="6" id="KW-0131">Cell cycle</keyword>
<evidence type="ECO:0000256" key="3">
    <source>
        <dbReference type="ARBA" id="ARBA00022490"/>
    </source>
</evidence>
<accession>A0ABR9BD12</accession>
<comment type="subunit">
    <text evidence="8">Homodimer. Interacts with FtsZ.</text>
</comment>
<dbReference type="Gene3D" id="1.20.5.50">
    <property type="match status" value="1"/>
</dbReference>
<evidence type="ECO:0000256" key="4">
    <source>
        <dbReference type="ARBA" id="ARBA00022618"/>
    </source>
</evidence>
<dbReference type="Pfam" id="PF05164">
    <property type="entry name" value="ZapA"/>
    <property type="match status" value="1"/>
</dbReference>
<dbReference type="InterPro" id="IPR007838">
    <property type="entry name" value="Cell_div_ZapA-like"/>
</dbReference>
<proteinExistence type="predicted"/>
<evidence type="ECO:0000313" key="10">
    <source>
        <dbReference type="EMBL" id="MBD8504240.1"/>
    </source>
</evidence>
<dbReference type="InterPro" id="IPR042233">
    <property type="entry name" value="Cell_div_ZapA_N"/>
</dbReference>
<reference evidence="11" key="1">
    <citation type="submission" date="2023-07" db="EMBL/GenBank/DDBJ databases">
        <title>Thauera sp. CAU 1555 isolated from sand of Yaerae Beach.</title>
        <authorList>
            <person name="Kim W."/>
        </authorList>
    </citation>
    <scope>NUCLEOTIDE SEQUENCE [LARGE SCALE GENOMIC DNA]</scope>
    <source>
        <strain evidence="11">CAU 1555</strain>
    </source>
</reference>
<dbReference type="PANTHER" id="PTHR34981">
    <property type="entry name" value="CELL DIVISION PROTEIN ZAPA"/>
    <property type="match status" value="1"/>
</dbReference>
<evidence type="ECO:0000256" key="1">
    <source>
        <dbReference type="ARBA" id="ARBA00004496"/>
    </source>
</evidence>
<dbReference type="Gene3D" id="3.30.160.880">
    <property type="entry name" value="Cell division protein ZapA protomer, N-terminal domain"/>
    <property type="match status" value="1"/>
</dbReference>
<gene>
    <name evidence="10" type="ORF">IFO67_15190</name>
</gene>
<comment type="subcellular location">
    <subcellularLocation>
        <location evidence="1">Cytoplasm</location>
    </subcellularLocation>
</comment>
<evidence type="ECO:0000313" key="11">
    <source>
        <dbReference type="Proteomes" id="UP000603602"/>
    </source>
</evidence>
<dbReference type="SUPFAM" id="SSF102829">
    <property type="entry name" value="Cell division protein ZapA-like"/>
    <property type="match status" value="1"/>
</dbReference>
<dbReference type="EMBL" id="JACYTO010000002">
    <property type="protein sequence ID" value="MBD8504240.1"/>
    <property type="molecule type" value="Genomic_DNA"/>
</dbReference>
<dbReference type="GO" id="GO:0051301">
    <property type="term" value="P:cell division"/>
    <property type="evidence" value="ECO:0007669"/>
    <property type="project" value="UniProtKB-KW"/>
</dbReference>
<comment type="function">
    <text evidence="7">Activator of cell division through the inhibition of FtsZ GTPase activity, therefore promoting FtsZ assembly into bundles of protofilaments necessary for the formation of the division Z ring. It is recruited early at mid-cell but it is not essential for cell division.</text>
</comment>